<feature type="region of interest" description="Disordered" evidence="1">
    <location>
        <begin position="310"/>
        <end position="370"/>
    </location>
</feature>
<evidence type="ECO:0000313" key="3">
    <source>
        <dbReference type="EMBL" id="QCT06992.1"/>
    </source>
</evidence>
<dbReference type="KEGG" id="ruj:E5Z56_06280"/>
<evidence type="ECO:0000256" key="2">
    <source>
        <dbReference type="SAM" id="Phobius"/>
    </source>
</evidence>
<gene>
    <name evidence="3" type="ORF">E5Z56_06280</name>
</gene>
<keyword evidence="2" id="KW-1133">Transmembrane helix</keyword>
<dbReference type="AlphaFoldDB" id="A0A4P8XWD1"/>
<proteinExistence type="predicted"/>
<keyword evidence="4" id="KW-1185">Reference proteome</keyword>
<protein>
    <submittedName>
        <fullName evidence="3">Uncharacterized protein</fullName>
    </submittedName>
</protein>
<feature type="transmembrane region" description="Helical" evidence="2">
    <location>
        <begin position="213"/>
        <end position="235"/>
    </location>
</feature>
<feature type="region of interest" description="Disordered" evidence="1">
    <location>
        <begin position="257"/>
        <end position="289"/>
    </location>
</feature>
<evidence type="ECO:0000313" key="4">
    <source>
        <dbReference type="Proteomes" id="UP000301475"/>
    </source>
</evidence>
<sequence length="370" mass="42519">MINKGTKRLLSLIATVIIMISTTLITVSGDTVRDYKIQEIGLKISLPAYMNVITRETSTNDEVYKKYGTSGKDLTDLDMYLVAYSADATQTLTVTVTEDKNSKKVKNYNTLSESQLNTIKDSYQKNDGCESCSIENYNNLVYFTSMIQSKINNSTDAEVTYSMQGDTLVDGKYYHFNLVSADGAVSDDDKDLLNSVLESATYDSEKGFWDANIITFVCIVGGVLVLLIIFIIIISHRRKKKLRKRLREIDEEIHNNDRKRNRERDRARKNRHTATGANRPDAFFDGVDGYETSENMDKIERDLIREAHRNVENLTEEPKNTSTDKVDYSDFFEEYENTKNNRTSQRPPRRDNSRRNKKNKRSKGSSRRKF</sequence>
<reference evidence="3 4" key="1">
    <citation type="submission" date="2019-04" db="EMBL/GenBank/DDBJ databases">
        <authorList>
            <person name="Embree M."/>
            <person name="Gaffney J.R."/>
        </authorList>
    </citation>
    <scope>NUCLEOTIDE SEQUENCE [LARGE SCALE GENOMIC DNA]</scope>
    <source>
        <strain evidence="3 4">JE7A12</strain>
    </source>
</reference>
<feature type="compositionally biased region" description="Basic and acidic residues" evidence="1">
    <location>
        <begin position="257"/>
        <end position="266"/>
    </location>
</feature>
<accession>A0A4P8XWD1</accession>
<dbReference type="RefSeq" id="WP_138157062.1">
    <property type="nucleotide sequence ID" value="NZ_CP039381.1"/>
</dbReference>
<organism evidence="3 4">
    <name type="scientific">Ruminococcus bovis</name>
    <dbReference type="NCBI Taxonomy" id="2564099"/>
    <lineage>
        <taxon>Bacteria</taxon>
        <taxon>Bacillati</taxon>
        <taxon>Bacillota</taxon>
        <taxon>Clostridia</taxon>
        <taxon>Eubacteriales</taxon>
        <taxon>Oscillospiraceae</taxon>
        <taxon>Ruminococcus</taxon>
    </lineage>
</organism>
<keyword evidence="2" id="KW-0472">Membrane</keyword>
<dbReference type="EMBL" id="CP039381">
    <property type="protein sequence ID" value="QCT06992.1"/>
    <property type="molecule type" value="Genomic_DNA"/>
</dbReference>
<feature type="compositionally biased region" description="Basic residues" evidence="1">
    <location>
        <begin position="355"/>
        <end position="370"/>
    </location>
</feature>
<dbReference type="Proteomes" id="UP000301475">
    <property type="component" value="Chromosome"/>
</dbReference>
<name>A0A4P8XWD1_9FIRM</name>
<keyword evidence="2" id="KW-0812">Transmembrane</keyword>
<evidence type="ECO:0000256" key="1">
    <source>
        <dbReference type="SAM" id="MobiDB-lite"/>
    </source>
</evidence>
<feature type="compositionally biased region" description="Basic and acidic residues" evidence="1">
    <location>
        <begin position="310"/>
        <end position="328"/>
    </location>
</feature>